<accession>A0A9P6QKR7</accession>
<evidence type="ECO:0000313" key="2">
    <source>
        <dbReference type="Proteomes" id="UP000823405"/>
    </source>
</evidence>
<dbReference type="EMBL" id="JAAAIN010005186">
    <property type="protein sequence ID" value="KAG0275734.1"/>
    <property type="molecule type" value="Genomic_DNA"/>
</dbReference>
<keyword evidence="2" id="KW-1185">Reference proteome</keyword>
<name>A0A9P6QKR7_9FUNG</name>
<organism evidence="1 2">
    <name type="scientific">Linnemannia gamsii</name>
    <dbReference type="NCBI Taxonomy" id="64522"/>
    <lineage>
        <taxon>Eukaryota</taxon>
        <taxon>Fungi</taxon>
        <taxon>Fungi incertae sedis</taxon>
        <taxon>Mucoromycota</taxon>
        <taxon>Mortierellomycotina</taxon>
        <taxon>Mortierellomycetes</taxon>
        <taxon>Mortierellales</taxon>
        <taxon>Mortierellaceae</taxon>
        <taxon>Linnemannia</taxon>
    </lineage>
</organism>
<dbReference type="AlphaFoldDB" id="A0A9P6QKR7"/>
<dbReference type="OrthoDB" id="2430203at2759"/>
<comment type="caution">
    <text evidence="1">The sequence shown here is derived from an EMBL/GenBank/DDBJ whole genome shotgun (WGS) entry which is preliminary data.</text>
</comment>
<sequence length="88" mass="11004">MAQALIKAFRETWSHQKELLEYLDKNYFGRSMFQPHEWQVKERQESWMLCYRQDISYASIDTNNYIESWHNTLKRHFFKDKQQRRPDT</sequence>
<reference evidence="1" key="1">
    <citation type="journal article" date="2020" name="Fungal Divers.">
        <title>Resolving the Mortierellaceae phylogeny through synthesis of multi-gene phylogenetics and phylogenomics.</title>
        <authorList>
            <person name="Vandepol N."/>
            <person name="Liber J."/>
            <person name="Desiro A."/>
            <person name="Na H."/>
            <person name="Kennedy M."/>
            <person name="Barry K."/>
            <person name="Grigoriev I.V."/>
            <person name="Miller A.N."/>
            <person name="O'Donnell K."/>
            <person name="Stajich J.E."/>
            <person name="Bonito G."/>
        </authorList>
    </citation>
    <scope>NUCLEOTIDE SEQUENCE</scope>
    <source>
        <strain evidence="1">NVP60</strain>
    </source>
</reference>
<proteinExistence type="predicted"/>
<evidence type="ECO:0000313" key="1">
    <source>
        <dbReference type="EMBL" id="KAG0275734.1"/>
    </source>
</evidence>
<protein>
    <submittedName>
        <fullName evidence="1">Uncharacterized protein</fullName>
    </submittedName>
</protein>
<gene>
    <name evidence="1" type="ORF">BGZ97_010230</name>
</gene>
<dbReference type="Proteomes" id="UP000823405">
    <property type="component" value="Unassembled WGS sequence"/>
</dbReference>
<feature type="non-terminal residue" evidence="1">
    <location>
        <position position="88"/>
    </location>
</feature>